<dbReference type="Proteomes" id="UP000230069">
    <property type="component" value="Unassembled WGS sequence"/>
</dbReference>
<dbReference type="InParanoid" id="A0A2G5F0I7"/>
<sequence>MQSQQHNLLIKMKSNIYMVKPSCSCQLVTIETCSSLRDYTASVSTPLRNQRHSPRMMILLCTSSAS</sequence>
<accession>A0A2G5F0I7</accession>
<gene>
    <name evidence="1" type="ORF">AQUCO_00300795v1</name>
</gene>
<keyword evidence="2" id="KW-1185">Reference proteome</keyword>
<evidence type="ECO:0000313" key="1">
    <source>
        <dbReference type="EMBL" id="PIA61514.1"/>
    </source>
</evidence>
<dbReference type="EMBL" id="KZ305020">
    <property type="protein sequence ID" value="PIA61514.1"/>
    <property type="molecule type" value="Genomic_DNA"/>
</dbReference>
<reference evidence="1 2" key="1">
    <citation type="submission" date="2017-09" db="EMBL/GenBank/DDBJ databases">
        <title>WGS assembly of Aquilegia coerulea Goldsmith.</title>
        <authorList>
            <person name="Hodges S."/>
            <person name="Kramer E."/>
            <person name="Nordborg M."/>
            <person name="Tomkins J."/>
            <person name="Borevitz J."/>
            <person name="Derieg N."/>
            <person name="Yan J."/>
            <person name="Mihaltcheva S."/>
            <person name="Hayes R.D."/>
            <person name="Rokhsar D."/>
        </authorList>
    </citation>
    <scope>NUCLEOTIDE SEQUENCE [LARGE SCALE GENOMIC DNA]</scope>
    <source>
        <strain evidence="2">cv. Goldsmith</strain>
    </source>
</reference>
<protein>
    <submittedName>
        <fullName evidence="1">Uncharacterized protein</fullName>
    </submittedName>
</protein>
<evidence type="ECO:0000313" key="2">
    <source>
        <dbReference type="Proteomes" id="UP000230069"/>
    </source>
</evidence>
<proteinExistence type="predicted"/>
<organism evidence="1 2">
    <name type="scientific">Aquilegia coerulea</name>
    <name type="common">Rocky mountain columbine</name>
    <dbReference type="NCBI Taxonomy" id="218851"/>
    <lineage>
        <taxon>Eukaryota</taxon>
        <taxon>Viridiplantae</taxon>
        <taxon>Streptophyta</taxon>
        <taxon>Embryophyta</taxon>
        <taxon>Tracheophyta</taxon>
        <taxon>Spermatophyta</taxon>
        <taxon>Magnoliopsida</taxon>
        <taxon>Ranunculales</taxon>
        <taxon>Ranunculaceae</taxon>
        <taxon>Thalictroideae</taxon>
        <taxon>Aquilegia</taxon>
    </lineage>
</organism>
<name>A0A2G5F0I7_AQUCA</name>
<dbReference type="AlphaFoldDB" id="A0A2G5F0I7"/>